<proteinExistence type="predicted"/>
<evidence type="ECO:0000256" key="1">
    <source>
        <dbReference type="SAM" id="SignalP"/>
    </source>
</evidence>
<dbReference type="Pfam" id="PF24996">
    <property type="entry name" value="NANM"/>
    <property type="match status" value="2"/>
</dbReference>
<evidence type="ECO:0000313" key="2">
    <source>
        <dbReference type="EMBL" id="GEP41298.1"/>
    </source>
</evidence>
<protein>
    <recommendedName>
        <fullName evidence="4">Galactose oxidase</fullName>
    </recommendedName>
</protein>
<feature type="signal peptide" evidence="1">
    <location>
        <begin position="1"/>
        <end position="20"/>
    </location>
</feature>
<feature type="chain" id="PRO_5022089828" description="Galactose oxidase" evidence="1">
    <location>
        <begin position="21"/>
        <end position="336"/>
    </location>
</feature>
<dbReference type="InterPro" id="IPR056734">
    <property type="entry name" value="NANM"/>
</dbReference>
<gene>
    <name evidence="2" type="ORF">BGE01nite_05890</name>
</gene>
<keyword evidence="3" id="KW-1185">Reference proteome</keyword>
<accession>A0A512M3L9</accession>
<dbReference type="SUPFAM" id="SSF117281">
    <property type="entry name" value="Kelch motif"/>
    <property type="match status" value="1"/>
</dbReference>
<evidence type="ECO:0008006" key="4">
    <source>
        <dbReference type="Google" id="ProtNLM"/>
    </source>
</evidence>
<sequence>MKRFLPLVMLSALVSAAEWAPLPSLPDKEGFAGAFAGVAGGALIVAGGTNFPNKMPWEGGTKTWYDRVHVLIEPEGTWKVMGKLPKPNGYGVSLSTGDSLLIIGGGDAAVHFSEVWKLELKGEKVSAEPLPSLPKPCAFMAGAESGGVVYVAGGIEHPTDTAAMSTFWSINLAEAGKGWKELPPCPGPARILASMAAVDGAVYLFSGAALKPGPDGKPAREWLKDAWRYTATDGWKQLADMPHVSVAAPSPLPVRDDQLLLIGGDDGLNVNFEPKEKHPGFPRRLMAYDPKTDRWTESGVLPFSLVTTPAVEWRGKIVIPGGEARPGKRSPEVWWR</sequence>
<evidence type="ECO:0000313" key="3">
    <source>
        <dbReference type="Proteomes" id="UP000321577"/>
    </source>
</evidence>
<organism evidence="2 3">
    <name type="scientific">Brevifollis gellanilyticus</name>
    <dbReference type="NCBI Taxonomy" id="748831"/>
    <lineage>
        <taxon>Bacteria</taxon>
        <taxon>Pseudomonadati</taxon>
        <taxon>Verrucomicrobiota</taxon>
        <taxon>Verrucomicrobiia</taxon>
        <taxon>Verrucomicrobiales</taxon>
        <taxon>Verrucomicrobiaceae</taxon>
    </lineage>
</organism>
<comment type="caution">
    <text evidence="2">The sequence shown here is derived from an EMBL/GenBank/DDBJ whole genome shotgun (WGS) entry which is preliminary data.</text>
</comment>
<reference evidence="2 3" key="1">
    <citation type="submission" date="2019-07" db="EMBL/GenBank/DDBJ databases">
        <title>Whole genome shotgun sequence of Brevifollis gellanilyticus NBRC 108608.</title>
        <authorList>
            <person name="Hosoyama A."/>
            <person name="Uohara A."/>
            <person name="Ohji S."/>
            <person name="Ichikawa N."/>
        </authorList>
    </citation>
    <scope>NUCLEOTIDE SEQUENCE [LARGE SCALE GENOMIC DNA]</scope>
    <source>
        <strain evidence="2 3">NBRC 108608</strain>
    </source>
</reference>
<dbReference type="AlphaFoldDB" id="A0A512M3L9"/>
<dbReference type="InterPro" id="IPR015915">
    <property type="entry name" value="Kelch-typ_b-propeller"/>
</dbReference>
<dbReference type="RefSeq" id="WP_146848757.1">
    <property type="nucleotide sequence ID" value="NZ_BKAG01000002.1"/>
</dbReference>
<dbReference type="PANTHER" id="PTHR45632">
    <property type="entry name" value="LD33804P"/>
    <property type="match status" value="1"/>
</dbReference>
<dbReference type="EMBL" id="BKAG01000002">
    <property type="protein sequence ID" value="GEP41298.1"/>
    <property type="molecule type" value="Genomic_DNA"/>
</dbReference>
<dbReference type="Proteomes" id="UP000321577">
    <property type="component" value="Unassembled WGS sequence"/>
</dbReference>
<dbReference type="Gene3D" id="2.120.10.80">
    <property type="entry name" value="Kelch-type beta propeller"/>
    <property type="match status" value="2"/>
</dbReference>
<keyword evidence="1" id="KW-0732">Signal</keyword>
<dbReference type="OrthoDB" id="198899at2"/>
<name>A0A512M3L9_9BACT</name>